<evidence type="ECO:0000256" key="2">
    <source>
        <dbReference type="ARBA" id="ARBA00022801"/>
    </source>
</evidence>
<protein>
    <recommendedName>
        <fullName evidence="8">Acyl-CoA thioesterase II</fullName>
    </recommendedName>
</protein>
<dbReference type="GO" id="GO:0006637">
    <property type="term" value="P:acyl-CoA metabolic process"/>
    <property type="evidence" value="ECO:0007669"/>
    <property type="project" value="InterPro"/>
</dbReference>
<reference evidence="6 7" key="1">
    <citation type="journal article" date="2015" name="Genome Biol. Evol.">
        <title>Comparative Genomics of a Bacterivorous Green Alga Reveals Evolutionary Causalities and Consequences of Phago-Mixotrophic Mode of Nutrition.</title>
        <authorList>
            <person name="Burns J.A."/>
            <person name="Paasch A."/>
            <person name="Narechania A."/>
            <person name="Kim E."/>
        </authorList>
    </citation>
    <scope>NUCLEOTIDE SEQUENCE [LARGE SCALE GENOMIC DNA]</scope>
    <source>
        <strain evidence="6 7">PLY_AMNH</strain>
    </source>
</reference>
<organism evidence="6 7">
    <name type="scientific">Cymbomonas tetramitiformis</name>
    <dbReference type="NCBI Taxonomy" id="36881"/>
    <lineage>
        <taxon>Eukaryota</taxon>
        <taxon>Viridiplantae</taxon>
        <taxon>Chlorophyta</taxon>
        <taxon>Pyramimonadophyceae</taxon>
        <taxon>Pyramimonadales</taxon>
        <taxon>Pyramimonadaceae</taxon>
        <taxon>Cymbomonas</taxon>
    </lineage>
</organism>
<dbReference type="GO" id="GO:0009062">
    <property type="term" value="P:fatty acid catabolic process"/>
    <property type="evidence" value="ECO:0007669"/>
    <property type="project" value="TreeGrafter"/>
</dbReference>
<dbReference type="InterPro" id="IPR042171">
    <property type="entry name" value="Acyl-CoA_hotdog"/>
</dbReference>
<dbReference type="Pfam" id="PF13622">
    <property type="entry name" value="4HBT_3"/>
    <property type="match status" value="1"/>
</dbReference>
<keyword evidence="7" id="KW-1185">Reference proteome</keyword>
<feature type="compositionally biased region" description="Polar residues" evidence="3">
    <location>
        <begin position="1"/>
        <end position="17"/>
    </location>
</feature>
<evidence type="ECO:0000313" key="7">
    <source>
        <dbReference type="Proteomes" id="UP001190700"/>
    </source>
</evidence>
<evidence type="ECO:0000259" key="4">
    <source>
        <dbReference type="Pfam" id="PF13622"/>
    </source>
</evidence>
<dbReference type="PANTHER" id="PTHR11066:SF34">
    <property type="entry name" value="ACYL-COENZYME A THIOESTERASE 8"/>
    <property type="match status" value="1"/>
</dbReference>
<keyword evidence="2" id="KW-0378">Hydrolase</keyword>
<dbReference type="InterPro" id="IPR029069">
    <property type="entry name" value="HotDog_dom_sf"/>
</dbReference>
<dbReference type="InterPro" id="IPR003703">
    <property type="entry name" value="Acyl_CoA_thio"/>
</dbReference>
<evidence type="ECO:0008006" key="8">
    <source>
        <dbReference type="Google" id="ProtNLM"/>
    </source>
</evidence>
<sequence length="333" mass="37771">MEQKAINISDQLNNQSNEQDEEELSMPPADNLPDLLNLRSIGNDKYLGTTYTGWYFDRTFGGVTFSQALIAACRTVEDPSRFLYSAHSNFISAGKAKDPIVYKVKRTRDAKTFSNRKVYATQNGQIILEVLASFQVHRQGVERKLERQFLPTPRELPEPDSCPSVKNRKQRFFMDVPGEWRVAEMNAEIPRQKIWFKAEETPSLGDGYAEHFGASAFFSDIMLLGTSFLPFLSSEKLSRKQLSSATLCHTMWFHKPFRADDWLLFNMECPIANEERALSTGQFFNSKGELVASMAQEGMVRYDAKTNIPKSEGTSMTTKSTTQEGVKNTHAKL</sequence>
<dbReference type="InterPro" id="IPR049450">
    <property type="entry name" value="ACOT8-like_C"/>
</dbReference>
<dbReference type="CDD" id="cd03445">
    <property type="entry name" value="Thioesterase_II_repeat2"/>
    <property type="match status" value="1"/>
</dbReference>
<comment type="caution">
    <text evidence="6">The sequence shown here is derived from an EMBL/GenBank/DDBJ whole genome shotgun (WGS) entry which is preliminary data.</text>
</comment>
<evidence type="ECO:0000313" key="6">
    <source>
        <dbReference type="EMBL" id="KAK3270551.1"/>
    </source>
</evidence>
<gene>
    <name evidence="6" type="ORF">CYMTET_21056</name>
</gene>
<dbReference type="SUPFAM" id="SSF54637">
    <property type="entry name" value="Thioesterase/thiol ester dehydrase-isomerase"/>
    <property type="match status" value="2"/>
</dbReference>
<evidence type="ECO:0000256" key="3">
    <source>
        <dbReference type="SAM" id="MobiDB-lite"/>
    </source>
</evidence>
<dbReference type="Gene3D" id="2.40.160.210">
    <property type="entry name" value="Acyl-CoA thioesterase, double hotdog domain"/>
    <property type="match status" value="1"/>
</dbReference>
<feature type="domain" description="Acyl-CoA thioesterase-like C-terminal" evidence="5">
    <location>
        <begin position="179"/>
        <end position="300"/>
    </location>
</feature>
<dbReference type="CDD" id="cd03444">
    <property type="entry name" value="Thioesterase_II_repeat1"/>
    <property type="match status" value="1"/>
</dbReference>
<dbReference type="Pfam" id="PF20789">
    <property type="entry name" value="4HBT_3C"/>
    <property type="match status" value="1"/>
</dbReference>
<dbReference type="GO" id="GO:0005782">
    <property type="term" value="C:peroxisomal matrix"/>
    <property type="evidence" value="ECO:0007669"/>
    <property type="project" value="UniProtKB-SubCell"/>
</dbReference>
<evidence type="ECO:0000256" key="1">
    <source>
        <dbReference type="ARBA" id="ARBA00006538"/>
    </source>
</evidence>
<feature type="region of interest" description="Disordered" evidence="3">
    <location>
        <begin position="308"/>
        <end position="333"/>
    </location>
</feature>
<evidence type="ECO:0000259" key="5">
    <source>
        <dbReference type="Pfam" id="PF20789"/>
    </source>
</evidence>
<accession>A0AAE0G2U3</accession>
<feature type="compositionally biased region" description="Polar residues" evidence="3">
    <location>
        <begin position="308"/>
        <end position="326"/>
    </location>
</feature>
<dbReference type="AlphaFoldDB" id="A0AAE0G2U3"/>
<dbReference type="Proteomes" id="UP001190700">
    <property type="component" value="Unassembled WGS sequence"/>
</dbReference>
<dbReference type="GO" id="GO:0047617">
    <property type="term" value="F:fatty acyl-CoA hydrolase activity"/>
    <property type="evidence" value="ECO:0007669"/>
    <property type="project" value="InterPro"/>
</dbReference>
<feature type="domain" description="Acyl-CoA thioesterase-like N-terminal HotDog" evidence="4">
    <location>
        <begin position="54"/>
        <end position="135"/>
    </location>
</feature>
<dbReference type="PANTHER" id="PTHR11066">
    <property type="entry name" value="ACYL-COA THIOESTERASE"/>
    <property type="match status" value="1"/>
</dbReference>
<feature type="region of interest" description="Disordered" evidence="3">
    <location>
        <begin position="1"/>
        <end position="31"/>
    </location>
</feature>
<dbReference type="InterPro" id="IPR049449">
    <property type="entry name" value="TesB_ACOT8-like_N"/>
</dbReference>
<comment type="similarity">
    <text evidence="1">Belongs to the C/M/P thioester hydrolase family.</text>
</comment>
<proteinExistence type="inferred from homology"/>
<name>A0AAE0G2U3_9CHLO</name>
<dbReference type="EMBL" id="LGRX02010328">
    <property type="protein sequence ID" value="KAK3270551.1"/>
    <property type="molecule type" value="Genomic_DNA"/>
</dbReference>